<reference evidence="1 2" key="1">
    <citation type="submission" date="2024-01" db="EMBL/GenBank/DDBJ databases">
        <title>A draft genome for the cacao thread blight pathogen Marasmiellus scandens.</title>
        <authorList>
            <person name="Baruah I.K."/>
            <person name="Leung J."/>
            <person name="Bukari Y."/>
            <person name="Amoako-Attah I."/>
            <person name="Meinhardt L.W."/>
            <person name="Bailey B.A."/>
            <person name="Cohen S.P."/>
        </authorList>
    </citation>
    <scope>NUCLEOTIDE SEQUENCE [LARGE SCALE GENOMIC DNA]</scope>
    <source>
        <strain evidence="1 2">GH-19</strain>
    </source>
</reference>
<evidence type="ECO:0000313" key="2">
    <source>
        <dbReference type="Proteomes" id="UP001498398"/>
    </source>
</evidence>
<organism evidence="1 2">
    <name type="scientific">Marasmiellus scandens</name>
    <dbReference type="NCBI Taxonomy" id="2682957"/>
    <lineage>
        <taxon>Eukaryota</taxon>
        <taxon>Fungi</taxon>
        <taxon>Dikarya</taxon>
        <taxon>Basidiomycota</taxon>
        <taxon>Agaricomycotina</taxon>
        <taxon>Agaricomycetes</taxon>
        <taxon>Agaricomycetidae</taxon>
        <taxon>Agaricales</taxon>
        <taxon>Marasmiineae</taxon>
        <taxon>Omphalotaceae</taxon>
        <taxon>Marasmiellus</taxon>
    </lineage>
</organism>
<proteinExistence type="predicted"/>
<gene>
    <name evidence="1" type="ORF">VKT23_017076</name>
</gene>
<dbReference type="Proteomes" id="UP001498398">
    <property type="component" value="Unassembled WGS sequence"/>
</dbReference>
<comment type="caution">
    <text evidence="1">The sequence shown here is derived from an EMBL/GenBank/DDBJ whole genome shotgun (WGS) entry which is preliminary data.</text>
</comment>
<dbReference type="EMBL" id="JBANRG010000068">
    <property type="protein sequence ID" value="KAK7440438.1"/>
    <property type="molecule type" value="Genomic_DNA"/>
</dbReference>
<keyword evidence="2" id="KW-1185">Reference proteome</keyword>
<name>A0ABR1IW67_9AGAR</name>
<sequence>MRLEGYEKRYGRGVATVYRPGKQQIDMVNDINSNIKVEIEKQLPPNNTLSGVPGLLIDLGDTQYGLGTLGRRYVDVGS</sequence>
<evidence type="ECO:0000313" key="1">
    <source>
        <dbReference type="EMBL" id="KAK7440438.1"/>
    </source>
</evidence>
<accession>A0ABR1IW67</accession>
<protein>
    <submittedName>
        <fullName evidence="1">Uncharacterized protein</fullName>
    </submittedName>
</protein>